<organism evidence="1 2">
    <name type="scientific">Saccharothrix espanaensis (strain ATCC 51144 / DSM 44229 / JCM 9112 / NBRC 15066 / NRRL 15764)</name>
    <dbReference type="NCBI Taxonomy" id="1179773"/>
    <lineage>
        <taxon>Bacteria</taxon>
        <taxon>Bacillati</taxon>
        <taxon>Actinomycetota</taxon>
        <taxon>Actinomycetes</taxon>
        <taxon>Pseudonocardiales</taxon>
        <taxon>Pseudonocardiaceae</taxon>
        <taxon>Saccharothrix</taxon>
    </lineage>
</organism>
<evidence type="ECO:0000313" key="2">
    <source>
        <dbReference type="Proteomes" id="UP000006281"/>
    </source>
</evidence>
<dbReference type="eggNOG" id="COG1396">
    <property type="taxonomic scope" value="Bacteria"/>
</dbReference>
<evidence type="ECO:0000313" key="1">
    <source>
        <dbReference type="EMBL" id="CCH28464.1"/>
    </source>
</evidence>
<accession>K0JUI1</accession>
<keyword evidence="2" id="KW-1185">Reference proteome</keyword>
<dbReference type="BioCyc" id="SESP1179773:BN6_RS05605-MONOMER"/>
<dbReference type="EMBL" id="HE804045">
    <property type="protein sequence ID" value="CCH28464.1"/>
    <property type="molecule type" value="Genomic_DNA"/>
</dbReference>
<dbReference type="AlphaFoldDB" id="K0JUI1"/>
<sequence length="404" mass="45247">MPGKRHVGATGEVTGRRERARSCMLRPSACMLKFTEGRGDVVGSGESTALAHRLRALREERWPDLVITQGDLAAAFSAEKPASVPLLSSWESRSHPKVPPLSRLAAYATFFATRRSVAARPYRLLPVAELTDDELRQREDLLAELTALREAEQLDAGAAPDVDRNGRREFWYFPDRNNITIVVAQLPREMREAMPYADPTQPDYIELYTYADLDALIELHGHIRALNPRSRVHFRTAAGLATDDYTSHLVLLGGVDWNVVTRELLDRVDLPVSQVGRHDESESGGFVVARDGTERIFTPKLSRHGDREVLHEDVAHFYRGPNPFNHKRTVTICNGMYGRGTLGAVRALTDERFRDRNAEYLRTTFPGLAAYSVLTRVSVVNGRVVTPDWSLPGSLLDEWPEGRG</sequence>
<dbReference type="HOGENOM" id="CLU_762700_0_0_11"/>
<name>K0JUI1_SACES</name>
<dbReference type="Proteomes" id="UP000006281">
    <property type="component" value="Chromosome"/>
</dbReference>
<gene>
    <name evidence="1" type="ordered locus">BN6_11380</name>
</gene>
<protein>
    <submittedName>
        <fullName evidence="1">Uncharacterized protein</fullName>
    </submittedName>
</protein>
<dbReference type="KEGG" id="sesp:BN6_11380"/>
<dbReference type="STRING" id="1179773.BN6_11380"/>
<dbReference type="PATRIC" id="fig|1179773.3.peg.1142"/>
<reference evidence="1 2" key="1">
    <citation type="journal article" date="2012" name="BMC Genomics">
        <title>Complete genome sequence of Saccharothrix espanaensis DSM 44229T and comparison to the other completely sequenced Pseudonocardiaceae.</title>
        <authorList>
            <person name="Strobel T."/>
            <person name="Al-Dilaimi A."/>
            <person name="Blom J."/>
            <person name="Gessner A."/>
            <person name="Kalinowski J."/>
            <person name="Luzhetska M."/>
            <person name="Puhler A."/>
            <person name="Szczepanowski R."/>
            <person name="Bechthold A."/>
            <person name="Ruckert C."/>
        </authorList>
    </citation>
    <scope>NUCLEOTIDE SEQUENCE [LARGE SCALE GENOMIC DNA]</scope>
    <source>
        <strain evidence="2">ATCC 51144 / DSM 44229 / JCM 9112 / NBRC 15066 / NRRL 15764</strain>
    </source>
</reference>
<proteinExistence type="predicted"/>